<keyword evidence="3" id="KW-1185">Reference proteome</keyword>
<name>A0A1X1YLV7_9MYCO</name>
<dbReference type="AlphaFoldDB" id="A0A1X1YLV7"/>
<feature type="transmembrane region" description="Helical" evidence="1">
    <location>
        <begin position="6"/>
        <end position="28"/>
    </location>
</feature>
<reference evidence="2 3" key="1">
    <citation type="submission" date="2016-01" db="EMBL/GenBank/DDBJ databases">
        <title>The new phylogeny of the genus Mycobacterium.</title>
        <authorList>
            <person name="Tarcisio F."/>
            <person name="Conor M."/>
            <person name="Antonella G."/>
            <person name="Elisabetta G."/>
            <person name="Giulia F.S."/>
            <person name="Sara T."/>
            <person name="Anna F."/>
            <person name="Clotilde B."/>
            <person name="Roberto B."/>
            <person name="Veronica D.S."/>
            <person name="Fabio R."/>
            <person name="Monica P."/>
            <person name="Olivier J."/>
            <person name="Enrico T."/>
            <person name="Nicola S."/>
        </authorList>
    </citation>
    <scope>NUCLEOTIDE SEQUENCE [LARGE SCALE GENOMIC DNA]</scope>
    <source>
        <strain evidence="2 3">DSM 45166</strain>
    </source>
</reference>
<evidence type="ECO:0000256" key="1">
    <source>
        <dbReference type="SAM" id="Phobius"/>
    </source>
</evidence>
<gene>
    <name evidence="2" type="ORF">AWC14_18085</name>
</gene>
<accession>A0A1X1YLV7</accession>
<keyword evidence="1" id="KW-0812">Transmembrane</keyword>
<evidence type="ECO:0000313" key="3">
    <source>
        <dbReference type="Proteomes" id="UP000193487"/>
    </source>
</evidence>
<comment type="caution">
    <text evidence="2">The sequence shown here is derived from an EMBL/GenBank/DDBJ whole genome shotgun (WGS) entry which is preliminary data.</text>
</comment>
<keyword evidence="1" id="KW-0472">Membrane</keyword>
<dbReference type="Proteomes" id="UP000193487">
    <property type="component" value="Unassembled WGS sequence"/>
</dbReference>
<sequence>MLAAVAGIGGVEFLLSLVEVVIGFFDMVTSPVKRIGKLVDRSGIPGLQLVVEFPRMTAGRPAQLTDVEVGQNRWCPRGGLLELVAS</sequence>
<proteinExistence type="predicted"/>
<keyword evidence="1" id="KW-1133">Transmembrane helix</keyword>
<protein>
    <submittedName>
        <fullName evidence="2">Uncharacterized protein</fullName>
    </submittedName>
</protein>
<organism evidence="2 3">
    <name type="scientific">Mycobacterium kyorinense</name>
    <dbReference type="NCBI Taxonomy" id="487514"/>
    <lineage>
        <taxon>Bacteria</taxon>
        <taxon>Bacillati</taxon>
        <taxon>Actinomycetota</taxon>
        <taxon>Actinomycetes</taxon>
        <taxon>Mycobacteriales</taxon>
        <taxon>Mycobacteriaceae</taxon>
        <taxon>Mycobacterium</taxon>
    </lineage>
</organism>
<evidence type="ECO:0000313" key="2">
    <source>
        <dbReference type="EMBL" id="ORW12106.1"/>
    </source>
</evidence>
<dbReference type="EMBL" id="LQPE01000004">
    <property type="protein sequence ID" value="ORW12106.1"/>
    <property type="molecule type" value="Genomic_DNA"/>
</dbReference>